<organism evidence="3 4">
    <name type="scientific">Pseudomicrostroma glucosiphilum</name>
    <dbReference type="NCBI Taxonomy" id="1684307"/>
    <lineage>
        <taxon>Eukaryota</taxon>
        <taxon>Fungi</taxon>
        <taxon>Dikarya</taxon>
        <taxon>Basidiomycota</taxon>
        <taxon>Ustilaginomycotina</taxon>
        <taxon>Exobasidiomycetes</taxon>
        <taxon>Microstromatales</taxon>
        <taxon>Microstromatales incertae sedis</taxon>
        <taxon>Pseudomicrostroma</taxon>
    </lineage>
</organism>
<accession>A0A316UC31</accession>
<dbReference type="PANTHER" id="PTHR43798:SF31">
    <property type="entry name" value="AB HYDROLASE SUPERFAMILY PROTEIN YCLE"/>
    <property type="match status" value="1"/>
</dbReference>
<evidence type="ECO:0000313" key="4">
    <source>
        <dbReference type="Proteomes" id="UP000245942"/>
    </source>
</evidence>
<proteinExistence type="predicted"/>
<dbReference type="InterPro" id="IPR000073">
    <property type="entry name" value="AB_hydrolase_1"/>
</dbReference>
<evidence type="ECO:0000256" key="1">
    <source>
        <dbReference type="ARBA" id="ARBA00022801"/>
    </source>
</evidence>
<feature type="domain" description="AB hydrolase-1" evidence="2">
    <location>
        <begin position="38"/>
        <end position="289"/>
    </location>
</feature>
<keyword evidence="4" id="KW-1185">Reference proteome</keyword>
<dbReference type="AlphaFoldDB" id="A0A316UC31"/>
<dbReference type="GO" id="GO:0016020">
    <property type="term" value="C:membrane"/>
    <property type="evidence" value="ECO:0007669"/>
    <property type="project" value="TreeGrafter"/>
</dbReference>
<dbReference type="Gene3D" id="3.40.50.1820">
    <property type="entry name" value="alpha/beta hydrolase"/>
    <property type="match status" value="1"/>
</dbReference>
<dbReference type="Proteomes" id="UP000245942">
    <property type="component" value="Unassembled WGS sequence"/>
</dbReference>
<dbReference type="InterPro" id="IPR050266">
    <property type="entry name" value="AB_hydrolase_sf"/>
</dbReference>
<evidence type="ECO:0000313" key="3">
    <source>
        <dbReference type="EMBL" id="PWN22787.1"/>
    </source>
</evidence>
<gene>
    <name evidence="3" type="ORF">BCV69DRAFT_245794</name>
</gene>
<dbReference type="SUPFAM" id="SSF53474">
    <property type="entry name" value="alpha/beta-Hydrolases"/>
    <property type="match status" value="1"/>
</dbReference>
<dbReference type="EMBL" id="KZ819322">
    <property type="protein sequence ID" value="PWN22787.1"/>
    <property type="molecule type" value="Genomic_DNA"/>
</dbReference>
<dbReference type="STRING" id="1684307.A0A316UC31"/>
<dbReference type="RefSeq" id="XP_025349947.1">
    <property type="nucleotide sequence ID" value="XM_025490176.1"/>
</dbReference>
<sequence>MEENINGTYLNTNSYSINATYCTPKTGKKDNSSLITAVHGIGFNSQYWNFAYAPEYSLVNQATSAGYDILLYDRLGTGGSSTPTNGLDEPQAATEVSILAGILQRARNGTLINGTSFDRVVAVGHSYGSIQVQALTAQAPELLDGAVLTGYSTSTASIVQFLLGAAFEPAARVLPNTFASKPRVWLAAGSNASIVQNFLWPPNYAQGAFDVAYAGGDTVSLGGLFSLASVTANATRFTGPLFVLTGERDLPFCGNDCTTGDKVTSVQQLYPATSNFTSKLVNETGHGLTVHYTGPQSQRDIVQFFIDNGL</sequence>
<name>A0A316UC31_9BASI</name>
<dbReference type="PANTHER" id="PTHR43798">
    <property type="entry name" value="MONOACYLGLYCEROL LIPASE"/>
    <property type="match status" value="1"/>
</dbReference>
<protein>
    <submittedName>
        <fullName evidence="3">Alpha/beta-hydrolase</fullName>
    </submittedName>
</protein>
<dbReference type="OrthoDB" id="1743579at2759"/>
<reference evidence="3 4" key="1">
    <citation type="journal article" date="2018" name="Mol. Biol. Evol.">
        <title>Broad Genomic Sampling Reveals a Smut Pathogenic Ancestry of the Fungal Clade Ustilaginomycotina.</title>
        <authorList>
            <person name="Kijpornyongpan T."/>
            <person name="Mondo S.J."/>
            <person name="Barry K."/>
            <person name="Sandor L."/>
            <person name="Lee J."/>
            <person name="Lipzen A."/>
            <person name="Pangilinan J."/>
            <person name="LaButti K."/>
            <person name="Hainaut M."/>
            <person name="Henrissat B."/>
            <person name="Grigoriev I.V."/>
            <person name="Spatafora J.W."/>
            <person name="Aime M.C."/>
        </authorList>
    </citation>
    <scope>NUCLEOTIDE SEQUENCE [LARGE SCALE GENOMIC DNA]</scope>
    <source>
        <strain evidence="3 4">MCA 4718</strain>
    </source>
</reference>
<dbReference type="GeneID" id="37011910"/>
<evidence type="ECO:0000259" key="2">
    <source>
        <dbReference type="Pfam" id="PF12697"/>
    </source>
</evidence>
<dbReference type="InterPro" id="IPR029058">
    <property type="entry name" value="AB_hydrolase_fold"/>
</dbReference>
<dbReference type="Pfam" id="PF12697">
    <property type="entry name" value="Abhydrolase_6"/>
    <property type="match status" value="1"/>
</dbReference>
<dbReference type="GO" id="GO:0016787">
    <property type="term" value="F:hydrolase activity"/>
    <property type="evidence" value="ECO:0007669"/>
    <property type="project" value="UniProtKB-KW"/>
</dbReference>
<keyword evidence="1 3" id="KW-0378">Hydrolase</keyword>